<reference evidence="1" key="1">
    <citation type="submission" date="2020-08" db="EMBL/GenBank/DDBJ databases">
        <title>Genome public.</title>
        <authorList>
            <person name="Liu C."/>
            <person name="Sun Q."/>
        </authorList>
    </citation>
    <scope>NUCLEOTIDE SEQUENCE</scope>
    <source>
        <strain evidence="1">NSJ-15</strain>
    </source>
</reference>
<dbReference type="RefSeq" id="WP_154824999.1">
    <property type="nucleotide sequence ID" value="NZ_JACRTL010000007.1"/>
</dbReference>
<sequence length="211" mass="24343">MKKLMIIPIALFALLVLTATFFIGIYVASRSPVLPKDTVFQVDGYFSNIQKTNLPDLSEEYPYFIHGWGASQQENENYLANPQDYAAYQADLMIENHTNKELTDIWAVLPGAEIKDSPTDGFKVKWLETQKGQTMWINAWLNEGGTFLNKNESQSEKLQIIVLKDERSEEEILEQIKSQQINLQIGICMETLDYPWDMSRNISYTLPIFYQ</sequence>
<gene>
    <name evidence="1" type="ORF">H8702_10975</name>
</gene>
<dbReference type="AlphaFoldDB" id="A0A8J6P5W9"/>
<comment type="caution">
    <text evidence="1">The sequence shown here is derived from an EMBL/GenBank/DDBJ whole genome shotgun (WGS) entry which is preliminary data.</text>
</comment>
<keyword evidence="2" id="KW-1185">Reference proteome</keyword>
<dbReference type="EMBL" id="JACRTL010000007">
    <property type="protein sequence ID" value="MBC8611613.1"/>
    <property type="molecule type" value="Genomic_DNA"/>
</dbReference>
<name>A0A8J6P5W9_9FIRM</name>
<dbReference type="Proteomes" id="UP000632659">
    <property type="component" value="Unassembled WGS sequence"/>
</dbReference>
<organism evidence="1 2">
    <name type="scientific">Massiliimalia timonensis</name>
    <dbReference type="NCBI Taxonomy" id="1987501"/>
    <lineage>
        <taxon>Bacteria</taxon>
        <taxon>Bacillati</taxon>
        <taxon>Bacillota</taxon>
        <taxon>Clostridia</taxon>
        <taxon>Eubacteriales</taxon>
        <taxon>Oscillospiraceae</taxon>
        <taxon>Massiliimalia</taxon>
    </lineage>
</organism>
<evidence type="ECO:0000313" key="2">
    <source>
        <dbReference type="Proteomes" id="UP000632659"/>
    </source>
</evidence>
<evidence type="ECO:0000313" key="1">
    <source>
        <dbReference type="EMBL" id="MBC8611613.1"/>
    </source>
</evidence>
<protein>
    <submittedName>
        <fullName evidence="1">Uncharacterized protein</fullName>
    </submittedName>
</protein>
<accession>A0A8J6P5W9</accession>
<proteinExistence type="predicted"/>